<dbReference type="SUPFAM" id="SSF52091">
    <property type="entry name" value="SpoIIaa-like"/>
    <property type="match status" value="1"/>
</dbReference>
<feature type="transmembrane region" description="Helical" evidence="6">
    <location>
        <begin position="343"/>
        <end position="361"/>
    </location>
</feature>
<evidence type="ECO:0000256" key="6">
    <source>
        <dbReference type="SAM" id="Phobius"/>
    </source>
</evidence>
<dbReference type="PANTHER" id="PTHR11814">
    <property type="entry name" value="SULFATE TRANSPORTER"/>
    <property type="match status" value="1"/>
</dbReference>
<keyword evidence="9" id="KW-1185">Reference proteome</keyword>
<dbReference type="GO" id="GO:0016020">
    <property type="term" value="C:membrane"/>
    <property type="evidence" value="ECO:0007669"/>
    <property type="project" value="UniProtKB-SubCell"/>
</dbReference>
<feature type="transmembrane region" description="Helical" evidence="6">
    <location>
        <begin position="171"/>
        <end position="189"/>
    </location>
</feature>
<dbReference type="InterPro" id="IPR011547">
    <property type="entry name" value="SLC26A/SulP_dom"/>
</dbReference>
<dbReference type="InterPro" id="IPR018045">
    <property type="entry name" value="S04_transporter_CS"/>
</dbReference>
<comment type="subcellular location">
    <subcellularLocation>
        <location evidence="1">Membrane</location>
        <topology evidence="1">Multi-pass membrane protein</topology>
    </subcellularLocation>
</comment>
<feature type="transmembrane region" description="Helical" evidence="6">
    <location>
        <begin position="253"/>
        <end position="273"/>
    </location>
</feature>
<evidence type="ECO:0000259" key="7">
    <source>
        <dbReference type="PROSITE" id="PS50801"/>
    </source>
</evidence>
<evidence type="ECO:0000256" key="4">
    <source>
        <dbReference type="ARBA" id="ARBA00023136"/>
    </source>
</evidence>
<feature type="transmembrane region" description="Helical" evidence="6">
    <location>
        <begin position="416"/>
        <end position="432"/>
    </location>
</feature>
<feature type="transmembrane region" description="Helical" evidence="6">
    <location>
        <begin position="491"/>
        <end position="509"/>
    </location>
</feature>
<feature type="region of interest" description="Disordered" evidence="5">
    <location>
        <begin position="816"/>
        <end position="858"/>
    </location>
</feature>
<dbReference type="CDD" id="cd07042">
    <property type="entry name" value="STAS_SulP_like_sulfate_transporter"/>
    <property type="match status" value="1"/>
</dbReference>
<dbReference type="Pfam" id="PF01740">
    <property type="entry name" value="STAS"/>
    <property type="match status" value="1"/>
</dbReference>
<dbReference type="GO" id="GO:0008271">
    <property type="term" value="F:secondary active sulfate transmembrane transporter activity"/>
    <property type="evidence" value="ECO:0007669"/>
    <property type="project" value="InterPro"/>
</dbReference>
<dbReference type="EMBL" id="KZ819292">
    <property type="protein sequence ID" value="PWN98307.1"/>
    <property type="molecule type" value="Genomic_DNA"/>
</dbReference>
<dbReference type="InterPro" id="IPR001902">
    <property type="entry name" value="SLC26A/SulP_fam"/>
</dbReference>
<dbReference type="Proteomes" id="UP000245946">
    <property type="component" value="Unassembled WGS sequence"/>
</dbReference>
<keyword evidence="3 6" id="KW-1133">Transmembrane helix</keyword>
<keyword evidence="4 6" id="KW-0472">Membrane</keyword>
<dbReference type="AlphaFoldDB" id="A0A316Z949"/>
<proteinExistence type="predicted"/>
<dbReference type="GeneID" id="37268453"/>
<dbReference type="InterPro" id="IPR002645">
    <property type="entry name" value="STAS_dom"/>
</dbReference>
<reference evidence="8 9" key="1">
    <citation type="journal article" date="2018" name="Mol. Biol. Evol.">
        <title>Broad Genomic Sampling Reveals a Smut Pathogenic Ancestry of the Fungal Clade Ustilaginomycotina.</title>
        <authorList>
            <person name="Kijpornyongpan T."/>
            <person name="Mondo S.J."/>
            <person name="Barry K."/>
            <person name="Sandor L."/>
            <person name="Lee J."/>
            <person name="Lipzen A."/>
            <person name="Pangilinan J."/>
            <person name="LaButti K."/>
            <person name="Hainaut M."/>
            <person name="Henrissat B."/>
            <person name="Grigoriev I.V."/>
            <person name="Spatafora J.W."/>
            <person name="Aime M.C."/>
        </authorList>
    </citation>
    <scope>NUCLEOTIDE SEQUENCE [LARGE SCALE GENOMIC DNA]</scope>
    <source>
        <strain evidence="8 9">MCA 4186</strain>
    </source>
</reference>
<feature type="transmembrane region" description="Helical" evidence="6">
    <location>
        <begin position="285"/>
        <end position="307"/>
    </location>
</feature>
<dbReference type="NCBIfam" id="TIGR00815">
    <property type="entry name" value="sulP"/>
    <property type="match status" value="1"/>
</dbReference>
<dbReference type="Pfam" id="PF00916">
    <property type="entry name" value="Sulfate_transp"/>
    <property type="match status" value="1"/>
</dbReference>
<keyword evidence="2 6" id="KW-0812">Transmembrane</keyword>
<evidence type="ECO:0000256" key="2">
    <source>
        <dbReference type="ARBA" id="ARBA00022692"/>
    </source>
</evidence>
<evidence type="ECO:0000256" key="3">
    <source>
        <dbReference type="ARBA" id="ARBA00022989"/>
    </source>
</evidence>
<evidence type="ECO:0000313" key="8">
    <source>
        <dbReference type="EMBL" id="PWN98307.1"/>
    </source>
</evidence>
<organism evidence="8 9">
    <name type="scientific">Tilletiopsis washingtonensis</name>
    <dbReference type="NCBI Taxonomy" id="58919"/>
    <lineage>
        <taxon>Eukaryota</taxon>
        <taxon>Fungi</taxon>
        <taxon>Dikarya</taxon>
        <taxon>Basidiomycota</taxon>
        <taxon>Ustilaginomycotina</taxon>
        <taxon>Exobasidiomycetes</taxon>
        <taxon>Entylomatales</taxon>
        <taxon>Entylomatales incertae sedis</taxon>
        <taxon>Tilletiopsis</taxon>
    </lineage>
</organism>
<protein>
    <submittedName>
        <fullName evidence="8">Putative sulfate permease</fullName>
    </submittedName>
</protein>
<evidence type="ECO:0000256" key="1">
    <source>
        <dbReference type="ARBA" id="ARBA00004141"/>
    </source>
</evidence>
<evidence type="ECO:0000313" key="9">
    <source>
        <dbReference type="Proteomes" id="UP000245946"/>
    </source>
</evidence>
<feature type="transmembrane region" description="Helical" evidence="6">
    <location>
        <begin position="465"/>
        <end position="485"/>
    </location>
</feature>
<dbReference type="RefSeq" id="XP_025598586.1">
    <property type="nucleotide sequence ID" value="XM_025740909.1"/>
</dbReference>
<name>A0A316Z949_9BASI</name>
<feature type="compositionally biased region" description="Low complexity" evidence="5">
    <location>
        <begin position="816"/>
        <end position="827"/>
    </location>
</feature>
<dbReference type="PROSITE" id="PS01130">
    <property type="entry name" value="SLC26A"/>
    <property type="match status" value="1"/>
</dbReference>
<feature type="transmembrane region" description="Helical" evidence="6">
    <location>
        <begin position="438"/>
        <end position="458"/>
    </location>
</feature>
<gene>
    <name evidence="8" type="ORF">FA09DRAFT_318638</name>
</gene>
<dbReference type="InterPro" id="IPR036513">
    <property type="entry name" value="STAS_dom_sf"/>
</dbReference>
<feature type="domain" description="STAS" evidence="7">
    <location>
        <begin position="564"/>
        <end position="716"/>
    </location>
</feature>
<sequence>MVTFAKTDEAGAATGVASKPDSAVVRTLKNIVRYDDTEANRLGVPMVDSKSWFTEMIDSPRNMAVNYLDSFFPFTKWILSYNLQWLIGDLIAGITVGLVVVPQSMAYAKIALLPVEYGLYSSFVGVVIYVLFATSKDVTIGPVAVMSLQTANVIRAVHDKVGTELYTNPQIASALAFICGVVTLGIGLVRIGWIVEFIPQPAVAGFMTGSAITICAGQAPKLLGLSAVQTSGPAAYEVIINTLKQLPNTTIDAAFGITALVSLYLIRWACNALPRRYPRWARTCFFISVFRNAFVIIVLTAASRIWLGPQNPKRYPISIVKTVPSGFRHIGQPLLSSQLFSDMAGQIPVSVIILLLEHIAISKSFGRLNNYKINPNQELVAIGVTNLIGPAFGGYAATGSFSRSAIKSRSGVRTPLAGWVTAIIVLIALYALSGTFYWIPNAGLAAVIIHAVLDLIVPPSAVYKFWLVSPFEAVIFFGAVLLSIFQNLEVGVYFSVAASLALLLIRIARPRGRWMGIVRISHGDGTVTPRRNSDANVPQREVFVPLDDGNGLRDPSVHVEPPPPGVLIFRFEEAFTYPNASHLGDLLIDRAKQLTRPGATSLYKTNGDRPWNDPGPVNPIFGKVGRSVLCGSARRNAIERHGAKLEAEANAADDPRPLLRAFIFDFSSVANVDTTSIQTLVDVKKSLERYAGQTVEWHFSGILSPWIRRGLLAGGFGTGQANRLVTEIAPVVRATHEDNDGREEEEEADRRANAIDNALQDGRNPAVFRPNRQGLSELEAGLAGDRDATRSHVNVAPREPYTDPFLVDPNAIVPTTVRNTRSSTSSSDDVKLSPHSTGVPHLASQTKHEDDNSSIDGDAESIRSVPVIWNQSLTPFFHLDTSSALAAVTNTRK</sequence>
<dbReference type="Gene3D" id="3.30.750.24">
    <property type="entry name" value="STAS domain"/>
    <property type="match status" value="1"/>
</dbReference>
<accession>A0A316Z949</accession>
<dbReference type="STRING" id="58919.A0A316Z949"/>
<dbReference type="PROSITE" id="PS50801">
    <property type="entry name" value="STAS"/>
    <property type="match status" value="1"/>
</dbReference>
<dbReference type="OrthoDB" id="288203at2759"/>
<feature type="transmembrane region" description="Helical" evidence="6">
    <location>
        <begin position="113"/>
        <end position="132"/>
    </location>
</feature>
<evidence type="ECO:0000256" key="5">
    <source>
        <dbReference type="SAM" id="MobiDB-lite"/>
    </source>
</evidence>
<feature type="transmembrane region" description="Helical" evidence="6">
    <location>
        <begin position="83"/>
        <end position="101"/>
    </location>
</feature>